<proteinExistence type="predicted"/>
<dbReference type="Proteomes" id="UP001081709">
    <property type="component" value="Unassembled WGS sequence"/>
</dbReference>
<comment type="caution">
    <text evidence="3">The sequence shown here is derived from an EMBL/GenBank/DDBJ whole genome shotgun (WGS) entry which is preliminary data.</text>
</comment>
<keyword evidence="1" id="KW-0472">Membrane</keyword>
<evidence type="ECO:0000313" key="3">
    <source>
        <dbReference type="EMBL" id="MCX7469359.1"/>
    </source>
</evidence>
<protein>
    <submittedName>
        <fullName evidence="3">Uncharacterized protein</fullName>
    </submittedName>
</protein>
<dbReference type="EMBL" id="JAPMKV010000009">
    <property type="protein sequence ID" value="MCX7445763.1"/>
    <property type="molecule type" value="Genomic_DNA"/>
</dbReference>
<dbReference type="EMBL" id="JAPMKU010000007">
    <property type="protein sequence ID" value="MCX7469359.1"/>
    <property type="molecule type" value="Genomic_DNA"/>
</dbReference>
<accession>A0A9Q4CAF0</accession>
<organism evidence="3 4">
    <name type="scientific">Corynebacterium pygosceleis</name>
    <dbReference type="NCBI Taxonomy" id="2800406"/>
    <lineage>
        <taxon>Bacteria</taxon>
        <taxon>Bacillati</taxon>
        <taxon>Actinomycetota</taxon>
        <taxon>Actinomycetes</taxon>
        <taxon>Mycobacteriales</taxon>
        <taxon>Corynebacteriaceae</taxon>
        <taxon>Corynebacterium</taxon>
    </lineage>
</organism>
<evidence type="ECO:0000256" key="1">
    <source>
        <dbReference type="SAM" id="Phobius"/>
    </source>
</evidence>
<evidence type="ECO:0000313" key="5">
    <source>
        <dbReference type="Proteomes" id="UP001081709"/>
    </source>
</evidence>
<gene>
    <name evidence="2" type="ORF">OS125_11025</name>
    <name evidence="3" type="ORF">OS129_10830</name>
</gene>
<dbReference type="Proteomes" id="UP001071478">
    <property type="component" value="Unassembled WGS sequence"/>
</dbReference>
<dbReference type="AlphaFoldDB" id="A0A9Q4CAF0"/>
<dbReference type="RefSeq" id="WP_200253304.1">
    <property type="nucleotide sequence ID" value="NZ_JAENIQ020000007.1"/>
</dbReference>
<keyword evidence="1" id="KW-1133">Transmembrane helix</keyword>
<sequence>MYGFIWRHLPGPRAVKALLAVLLLVAVFFLLMEVVYPWVSTLMPYNDVAV</sequence>
<reference evidence="3" key="1">
    <citation type="submission" date="2022-11" db="EMBL/GenBank/DDBJ databases">
        <title>Corynebacterium sp. isolated from Penguins.</title>
        <authorList>
            <person name="Sedlar K."/>
            <person name="Svec P."/>
        </authorList>
    </citation>
    <scope>NUCLEOTIDE SEQUENCE</scope>
    <source>
        <strain evidence="2">P7003</strain>
        <strain evidence="3">P7374</strain>
    </source>
</reference>
<evidence type="ECO:0000313" key="4">
    <source>
        <dbReference type="Proteomes" id="UP001071478"/>
    </source>
</evidence>
<keyword evidence="1" id="KW-0812">Transmembrane</keyword>
<name>A0A9Q4CAF0_9CORY</name>
<evidence type="ECO:0000313" key="2">
    <source>
        <dbReference type="EMBL" id="MCX7445763.1"/>
    </source>
</evidence>
<keyword evidence="5" id="KW-1185">Reference proteome</keyword>
<feature type="transmembrane region" description="Helical" evidence="1">
    <location>
        <begin position="17"/>
        <end position="39"/>
    </location>
</feature>